<reference evidence="12" key="1">
    <citation type="submission" date="2023-06" db="EMBL/GenBank/DDBJ databases">
        <authorList>
            <person name="Delattre M."/>
        </authorList>
    </citation>
    <scope>NUCLEOTIDE SEQUENCE</scope>
    <source>
        <strain evidence="12">AF72</strain>
    </source>
</reference>
<dbReference type="GO" id="GO:0005615">
    <property type="term" value="C:extracellular space"/>
    <property type="evidence" value="ECO:0007669"/>
    <property type="project" value="TreeGrafter"/>
</dbReference>
<evidence type="ECO:0000256" key="9">
    <source>
        <dbReference type="SAM" id="MobiDB-lite"/>
    </source>
</evidence>
<dbReference type="PANTHER" id="PTHR11532">
    <property type="entry name" value="PROTEASE M14 CARBOXYPEPTIDASE"/>
    <property type="match status" value="1"/>
</dbReference>
<dbReference type="InterPro" id="IPR050753">
    <property type="entry name" value="Peptidase_M14_domain"/>
</dbReference>
<proteinExistence type="inferred from homology"/>
<evidence type="ECO:0000256" key="6">
    <source>
        <dbReference type="ARBA" id="ARBA00022833"/>
    </source>
</evidence>
<dbReference type="Pfam" id="PF00246">
    <property type="entry name" value="Peptidase_M14"/>
    <property type="match status" value="1"/>
</dbReference>
<evidence type="ECO:0000256" key="5">
    <source>
        <dbReference type="ARBA" id="ARBA00022801"/>
    </source>
</evidence>
<feature type="chain" id="PRO_5041376674" description="Peptidase M14 domain-containing protein" evidence="10">
    <location>
        <begin position="25"/>
        <end position="434"/>
    </location>
</feature>
<dbReference type="PANTHER" id="PTHR11532:SF73">
    <property type="entry name" value="CARBOXYPEPTIDASE D"/>
    <property type="match status" value="1"/>
</dbReference>
<dbReference type="GO" id="GO:0008270">
    <property type="term" value="F:zinc ion binding"/>
    <property type="evidence" value="ECO:0007669"/>
    <property type="project" value="InterPro"/>
</dbReference>
<dbReference type="GO" id="GO:0006518">
    <property type="term" value="P:peptide metabolic process"/>
    <property type="evidence" value="ECO:0007669"/>
    <property type="project" value="TreeGrafter"/>
</dbReference>
<dbReference type="InterPro" id="IPR000834">
    <property type="entry name" value="Peptidase_M14"/>
</dbReference>
<keyword evidence="4" id="KW-0479">Metal-binding</keyword>
<dbReference type="GO" id="GO:0016485">
    <property type="term" value="P:protein processing"/>
    <property type="evidence" value="ECO:0007669"/>
    <property type="project" value="TreeGrafter"/>
</dbReference>
<protein>
    <recommendedName>
        <fullName evidence="11">Peptidase M14 domain-containing protein</fullName>
    </recommendedName>
</protein>
<evidence type="ECO:0000256" key="10">
    <source>
        <dbReference type="SAM" id="SignalP"/>
    </source>
</evidence>
<dbReference type="Gene3D" id="2.60.40.1120">
    <property type="entry name" value="Carboxypeptidase-like, regulatory domain"/>
    <property type="match status" value="1"/>
</dbReference>
<evidence type="ECO:0000313" key="13">
    <source>
        <dbReference type="Proteomes" id="UP001177023"/>
    </source>
</evidence>
<comment type="similarity">
    <text evidence="2 8">Belongs to the peptidase M14 family.</text>
</comment>
<dbReference type="FunFam" id="2.60.40.1120:FF:000027">
    <property type="entry name" value="CarboxyPeptidase D family"/>
    <property type="match status" value="1"/>
</dbReference>
<evidence type="ECO:0000313" key="12">
    <source>
        <dbReference type="EMBL" id="CAJ0583052.1"/>
    </source>
</evidence>
<name>A0AA36GC10_9BILA</name>
<feature type="non-terminal residue" evidence="12">
    <location>
        <position position="434"/>
    </location>
</feature>
<dbReference type="PROSITE" id="PS52035">
    <property type="entry name" value="PEPTIDASE_M14"/>
    <property type="match status" value="1"/>
</dbReference>
<keyword evidence="7" id="KW-0325">Glycoprotein</keyword>
<evidence type="ECO:0000256" key="1">
    <source>
        <dbReference type="ARBA" id="ARBA00001947"/>
    </source>
</evidence>
<dbReference type="SMART" id="SM00631">
    <property type="entry name" value="Zn_pept"/>
    <property type="match status" value="1"/>
</dbReference>
<feature type="compositionally biased region" description="Basic and acidic residues" evidence="9">
    <location>
        <begin position="131"/>
        <end position="145"/>
    </location>
</feature>
<feature type="active site" description="Proton donor/acceptor" evidence="8">
    <location>
        <position position="281"/>
    </location>
</feature>
<gene>
    <name evidence="12" type="ORF">MSPICULIGERA_LOCUS21170</name>
</gene>
<feature type="domain" description="Peptidase M14" evidence="11">
    <location>
        <begin position="1"/>
        <end position="311"/>
    </location>
</feature>
<dbReference type="SUPFAM" id="SSF49464">
    <property type="entry name" value="Carboxypeptidase regulatory domain-like"/>
    <property type="match status" value="1"/>
</dbReference>
<dbReference type="Pfam" id="PF13620">
    <property type="entry name" value="CarboxypepD_reg"/>
    <property type="match status" value="1"/>
</dbReference>
<evidence type="ECO:0000256" key="7">
    <source>
        <dbReference type="ARBA" id="ARBA00023180"/>
    </source>
</evidence>
<keyword evidence="10" id="KW-0732">Signal</keyword>
<comment type="cofactor">
    <cofactor evidence="1">
        <name>Zn(2+)</name>
        <dbReference type="ChEBI" id="CHEBI:29105"/>
    </cofactor>
</comment>
<dbReference type="PROSITE" id="PS00133">
    <property type="entry name" value="CARBOXYPEPT_ZN_2"/>
    <property type="match status" value="1"/>
</dbReference>
<accession>A0AA36GC10</accession>
<dbReference type="SUPFAM" id="SSF53187">
    <property type="entry name" value="Zn-dependent exopeptidases"/>
    <property type="match status" value="1"/>
</dbReference>
<comment type="caution">
    <text evidence="12">The sequence shown here is derived from an EMBL/GenBank/DDBJ whole genome shotgun (WGS) entry which is preliminary data.</text>
</comment>
<evidence type="ECO:0000256" key="8">
    <source>
        <dbReference type="PROSITE-ProRule" id="PRU01379"/>
    </source>
</evidence>
<evidence type="ECO:0000256" key="4">
    <source>
        <dbReference type="ARBA" id="ARBA00022723"/>
    </source>
</evidence>
<keyword evidence="13" id="KW-1185">Reference proteome</keyword>
<dbReference type="Gene3D" id="3.40.630.10">
    <property type="entry name" value="Zn peptidases"/>
    <property type="match status" value="1"/>
</dbReference>
<keyword evidence="3" id="KW-0121">Carboxypeptidase</keyword>
<organism evidence="12 13">
    <name type="scientific">Mesorhabditis spiculigera</name>
    <dbReference type="NCBI Taxonomy" id="96644"/>
    <lineage>
        <taxon>Eukaryota</taxon>
        <taxon>Metazoa</taxon>
        <taxon>Ecdysozoa</taxon>
        <taxon>Nematoda</taxon>
        <taxon>Chromadorea</taxon>
        <taxon>Rhabditida</taxon>
        <taxon>Rhabditina</taxon>
        <taxon>Rhabditomorpha</taxon>
        <taxon>Rhabditoidea</taxon>
        <taxon>Rhabditidae</taxon>
        <taxon>Mesorhabditinae</taxon>
        <taxon>Mesorhabditis</taxon>
    </lineage>
</organism>
<dbReference type="InterPro" id="IPR008969">
    <property type="entry name" value="CarboxyPept-like_regulatory"/>
</dbReference>
<feature type="signal peptide" evidence="10">
    <location>
        <begin position="1"/>
        <end position="24"/>
    </location>
</feature>
<keyword evidence="5" id="KW-0378">Hydrolase</keyword>
<evidence type="ECO:0000256" key="3">
    <source>
        <dbReference type="ARBA" id="ARBA00022645"/>
    </source>
</evidence>
<evidence type="ECO:0000256" key="2">
    <source>
        <dbReference type="ARBA" id="ARBA00005988"/>
    </source>
</evidence>
<dbReference type="AlphaFoldDB" id="A0AA36GC10"/>
<dbReference type="EMBL" id="CATQJA010002665">
    <property type="protein sequence ID" value="CAJ0583052.1"/>
    <property type="molecule type" value="Genomic_DNA"/>
</dbReference>
<keyword evidence="6" id="KW-0862">Zinc</keyword>
<dbReference type="Proteomes" id="UP001177023">
    <property type="component" value="Unassembled WGS sequence"/>
</dbReference>
<keyword evidence="3" id="KW-0645">Protease</keyword>
<evidence type="ECO:0000259" key="11">
    <source>
        <dbReference type="PROSITE" id="PS52035"/>
    </source>
</evidence>
<sequence>MERILRSTLALLAFRTLLVTASEAIKTEQELVQIFMNQEDVHSSEELHRIIGPLKEIPDYRHWNYDELTQYLKYYDWLKVAGRDFLVYLAWLLLNEYQSNVWIRNLVDTTRIHLMPSMNPDGYEESVEGADTGKRGRENANRKDLNRNFPTRFPNYFPSQNPEPETLAMMSWSKSLPFVLSANLHGGSMLVNYPFDDAPTRVKDSKYTPSPDNALFVRLAYSYAKAHDRMWKQGPRCIDEELNSPGDPKYGIVNGAEWYIVSGGMQDWNYVHTNCFEVTVETNCAKFPKKEEMRWLWKENNYAMLHYISLVHNAISGFIYDMETGQGIPNATVSIDFRSKIITSYEGGEFWRLANIGDYEVTFDHPEYIPVTRKVSLTKEKRSARLEVGLARIPSEYAHDGPELRSYDDMTRSSPILTFFTSFFIPLLSMGFYN</sequence>
<dbReference type="CDD" id="cd11308">
    <property type="entry name" value="Peptidase_M14NE-CP-C_like"/>
    <property type="match status" value="1"/>
</dbReference>
<dbReference type="InterPro" id="IPR057247">
    <property type="entry name" value="CARBOXYPEPT_ZN_2"/>
</dbReference>
<dbReference type="GO" id="GO:0004181">
    <property type="term" value="F:metallocarboxypeptidase activity"/>
    <property type="evidence" value="ECO:0007669"/>
    <property type="project" value="InterPro"/>
</dbReference>
<feature type="region of interest" description="Disordered" evidence="9">
    <location>
        <begin position="123"/>
        <end position="145"/>
    </location>
</feature>